<keyword evidence="6" id="KW-1185">Reference proteome</keyword>
<dbReference type="InterPro" id="IPR018466">
    <property type="entry name" value="Kre9/Knh1-like_N"/>
</dbReference>
<feature type="signal peptide" evidence="3">
    <location>
        <begin position="1"/>
        <end position="20"/>
    </location>
</feature>
<proteinExistence type="predicted"/>
<dbReference type="PANTHER" id="PTHR40633">
    <property type="entry name" value="MATRIX PROTEIN, PUTATIVE (AFU_ORTHOLOGUE AFUA_8G05410)-RELATED"/>
    <property type="match status" value="1"/>
</dbReference>
<evidence type="ECO:0000259" key="4">
    <source>
        <dbReference type="Pfam" id="PF10342"/>
    </source>
</evidence>
<dbReference type="EMBL" id="CAWUHC010000010">
    <property type="protein sequence ID" value="CAK7213871.1"/>
    <property type="molecule type" value="Genomic_DNA"/>
</dbReference>
<feature type="domain" description="Yeast cell wall synthesis Kre9/Knh1-like N-terminal" evidence="4">
    <location>
        <begin position="126"/>
        <end position="216"/>
    </location>
</feature>
<gene>
    <name evidence="5" type="ORF">SBRCBS47491_001953</name>
</gene>
<comment type="caution">
    <text evidence="5">The sequence shown here is derived from an EMBL/GenBank/DDBJ whole genome shotgun (WGS) entry which is preliminary data.</text>
</comment>
<reference evidence="5 6" key="1">
    <citation type="submission" date="2024-01" db="EMBL/GenBank/DDBJ databases">
        <authorList>
            <person name="Allen C."/>
            <person name="Tagirdzhanova G."/>
        </authorList>
    </citation>
    <scope>NUCLEOTIDE SEQUENCE [LARGE SCALE GENOMIC DNA]</scope>
</reference>
<protein>
    <recommendedName>
        <fullName evidence="4">Yeast cell wall synthesis Kre9/Knh1-like N-terminal domain-containing protein</fullName>
    </recommendedName>
</protein>
<accession>A0ABP0B2V5</accession>
<feature type="compositionally biased region" description="Low complexity" evidence="2">
    <location>
        <begin position="220"/>
        <end position="243"/>
    </location>
</feature>
<name>A0ABP0B2V5_9PEZI</name>
<evidence type="ECO:0000256" key="3">
    <source>
        <dbReference type="SAM" id="SignalP"/>
    </source>
</evidence>
<evidence type="ECO:0000313" key="6">
    <source>
        <dbReference type="Proteomes" id="UP001642406"/>
    </source>
</evidence>
<keyword evidence="1 3" id="KW-0732">Signal</keyword>
<dbReference type="Pfam" id="PF10342">
    <property type="entry name" value="Kre9_KNH"/>
    <property type="match status" value="2"/>
</dbReference>
<dbReference type="Proteomes" id="UP001642406">
    <property type="component" value="Unassembled WGS sequence"/>
</dbReference>
<feature type="region of interest" description="Disordered" evidence="2">
    <location>
        <begin position="220"/>
        <end position="266"/>
    </location>
</feature>
<organism evidence="5 6">
    <name type="scientific">Sporothrix bragantina</name>
    <dbReference type="NCBI Taxonomy" id="671064"/>
    <lineage>
        <taxon>Eukaryota</taxon>
        <taxon>Fungi</taxon>
        <taxon>Dikarya</taxon>
        <taxon>Ascomycota</taxon>
        <taxon>Pezizomycotina</taxon>
        <taxon>Sordariomycetes</taxon>
        <taxon>Sordariomycetidae</taxon>
        <taxon>Ophiostomatales</taxon>
        <taxon>Ophiostomataceae</taxon>
        <taxon>Sporothrix</taxon>
    </lineage>
</organism>
<dbReference type="InterPro" id="IPR052982">
    <property type="entry name" value="SRP1/TIP1-like"/>
</dbReference>
<feature type="domain" description="Yeast cell wall synthesis Kre9/Knh1-like N-terminal" evidence="4">
    <location>
        <begin position="29"/>
        <end position="114"/>
    </location>
</feature>
<feature type="compositionally biased region" description="Low complexity" evidence="2">
    <location>
        <begin position="250"/>
        <end position="266"/>
    </location>
</feature>
<evidence type="ECO:0000256" key="2">
    <source>
        <dbReference type="SAM" id="MobiDB-lite"/>
    </source>
</evidence>
<dbReference type="PANTHER" id="PTHR40633:SF1">
    <property type="entry name" value="GPI ANCHORED SERINE-THREONINE RICH PROTEIN (AFU_ORTHOLOGUE AFUA_1G03630)"/>
    <property type="match status" value="1"/>
</dbReference>
<feature type="chain" id="PRO_5047203037" description="Yeast cell wall synthesis Kre9/Knh1-like N-terminal domain-containing protein" evidence="3">
    <location>
        <begin position="21"/>
        <end position="287"/>
    </location>
</feature>
<sequence>MQVPSLLLAASALFASHAVADDTYTITEPASGAVIASTQPAVIAWTSSDKANKLSFYLETADSKTHLYTIASDIYDSGSISWQPPANLTPAADYVIALLADGSDSEVYSSQFSITNTANNASSTFSPAAGQSVPAGSTIIIQWPFDNSVADVSISLMEGASTSSLKNISSVATGIANLGNVAYVVPGNTVSGSDYVFAIQDASGKASTIYTPKFTIVGTTSSSASPTTTGKATGTATTKATGTASGGSTGTTTSSSPSSTSSKSAASREAGSAVVGLFAAAVAYLAM</sequence>
<evidence type="ECO:0000256" key="1">
    <source>
        <dbReference type="ARBA" id="ARBA00022729"/>
    </source>
</evidence>
<evidence type="ECO:0000313" key="5">
    <source>
        <dbReference type="EMBL" id="CAK7213871.1"/>
    </source>
</evidence>